<dbReference type="InterPro" id="IPR004358">
    <property type="entry name" value="Sig_transdc_His_kin-like_C"/>
</dbReference>
<sequence length="484" mass="52229">MPPRLRRGGATRPVPARWRIVGWILLTTAITLVAVGFTVRSLLIADVARDANTAIDQEISEFEAFAAQGVDPTSARPFTSAERLLAVYLSRQIPASDEVLLGLVDTQVIAVDRSGGDNGPYDLIADTALLAELRTGTANSGVTPTEAGEMRWARVPVGAPDDGDAFLLVAVFTEDALAEADHTIRVLAAVALGGLLLTALFGWFVAAQILMPIRQVREVADSIQETDLLRRVPVEGRDDISQLAITFNSMLDRLAQAHETQRRFVDDAGHELRTPITVIRGHLETADDDPSSRAKTMRLVDSELDRMSRIVSDLLTLAKSERPDFVRPAEADLAELMIDVEAQASQLGDRQWQLVEIAERTVLLDAQRITQAMLQLTTNAVQHTSVGSRIRLGSRFAGTGPDKTLTFWVGDDGPGIEPDDIERIFARFDRGGGPSHTTTGAGLGLSIVSAIARGHHGSAHAESALGQGATFYIVIPTPEGPHEQ</sequence>
<dbReference type="Gene3D" id="6.10.340.10">
    <property type="match status" value="1"/>
</dbReference>
<evidence type="ECO:0000256" key="9">
    <source>
        <dbReference type="ARBA" id="ARBA00023012"/>
    </source>
</evidence>
<evidence type="ECO:0000256" key="4">
    <source>
        <dbReference type="ARBA" id="ARBA00022553"/>
    </source>
</evidence>
<evidence type="ECO:0000256" key="2">
    <source>
        <dbReference type="ARBA" id="ARBA00004236"/>
    </source>
</evidence>
<keyword evidence="5" id="KW-0808">Transferase</keyword>
<dbReference type="KEGG" id="dtm:BJL86_0680"/>
<dbReference type="Pfam" id="PF02518">
    <property type="entry name" value="HATPase_c"/>
    <property type="match status" value="1"/>
</dbReference>
<dbReference type="Pfam" id="PF00512">
    <property type="entry name" value="HisKA"/>
    <property type="match status" value="1"/>
</dbReference>
<dbReference type="PANTHER" id="PTHR45436:SF5">
    <property type="entry name" value="SENSOR HISTIDINE KINASE TRCS"/>
    <property type="match status" value="1"/>
</dbReference>
<evidence type="ECO:0000256" key="5">
    <source>
        <dbReference type="ARBA" id="ARBA00022679"/>
    </source>
</evidence>
<comment type="catalytic activity">
    <reaction evidence="1">
        <text>ATP + protein L-histidine = ADP + protein N-phospho-L-histidine.</text>
        <dbReference type="EC" id="2.7.13.3"/>
    </reaction>
</comment>
<evidence type="ECO:0000313" key="14">
    <source>
        <dbReference type="EMBL" id="ANI91482.1"/>
    </source>
</evidence>
<evidence type="ECO:0000256" key="10">
    <source>
        <dbReference type="ARBA" id="ARBA00023136"/>
    </source>
</evidence>
<dbReference type="GO" id="GO:0005886">
    <property type="term" value="C:plasma membrane"/>
    <property type="evidence" value="ECO:0007669"/>
    <property type="project" value="UniProtKB-SubCell"/>
</dbReference>
<dbReference type="SMART" id="SM00304">
    <property type="entry name" value="HAMP"/>
    <property type="match status" value="1"/>
</dbReference>
<keyword evidence="15" id="KW-1185">Reference proteome</keyword>
<dbReference type="SMART" id="SM00387">
    <property type="entry name" value="HATPase_c"/>
    <property type="match status" value="1"/>
</dbReference>
<dbReference type="SMART" id="SM00388">
    <property type="entry name" value="HisKA"/>
    <property type="match status" value="1"/>
</dbReference>
<keyword evidence="10 11" id="KW-0472">Membrane</keyword>
<dbReference type="SUPFAM" id="SSF55874">
    <property type="entry name" value="ATPase domain of HSP90 chaperone/DNA topoisomerase II/histidine kinase"/>
    <property type="match status" value="1"/>
</dbReference>
<dbReference type="SUPFAM" id="SSF158472">
    <property type="entry name" value="HAMP domain-like"/>
    <property type="match status" value="1"/>
</dbReference>
<evidence type="ECO:0000256" key="8">
    <source>
        <dbReference type="ARBA" id="ARBA00022989"/>
    </source>
</evidence>
<dbReference type="Proteomes" id="UP000186104">
    <property type="component" value="Chromosome"/>
</dbReference>
<comment type="subcellular location">
    <subcellularLocation>
        <location evidence="2">Cell membrane</location>
    </subcellularLocation>
</comment>
<feature type="transmembrane region" description="Helical" evidence="11">
    <location>
        <begin position="186"/>
        <end position="206"/>
    </location>
</feature>
<dbReference type="STRING" id="499555.BJL86_0680"/>
<evidence type="ECO:0000256" key="3">
    <source>
        <dbReference type="ARBA" id="ARBA00012438"/>
    </source>
</evidence>
<keyword evidence="8 11" id="KW-1133">Transmembrane helix</keyword>
<evidence type="ECO:0000313" key="15">
    <source>
        <dbReference type="Proteomes" id="UP000186104"/>
    </source>
</evidence>
<dbReference type="InterPro" id="IPR050428">
    <property type="entry name" value="TCS_sensor_his_kinase"/>
</dbReference>
<protein>
    <recommendedName>
        <fullName evidence="3">histidine kinase</fullName>
        <ecNumber evidence="3">2.7.13.3</ecNumber>
    </recommendedName>
</protein>
<dbReference type="InterPro" id="IPR003661">
    <property type="entry name" value="HisK_dim/P_dom"/>
</dbReference>
<dbReference type="AlphaFoldDB" id="A0A173LL74"/>
<dbReference type="EMBL" id="CP015961">
    <property type="protein sequence ID" value="ANI91482.1"/>
    <property type="molecule type" value="Genomic_DNA"/>
</dbReference>
<feature type="transmembrane region" description="Helical" evidence="11">
    <location>
        <begin position="20"/>
        <end position="39"/>
    </location>
</feature>
<name>A0A173LL74_9ACTN</name>
<dbReference type="PRINTS" id="PR00344">
    <property type="entry name" value="BCTRLSENSOR"/>
</dbReference>
<keyword evidence="4" id="KW-0597">Phosphoprotein</keyword>
<dbReference type="InterPro" id="IPR003660">
    <property type="entry name" value="HAMP_dom"/>
</dbReference>
<evidence type="ECO:0000256" key="6">
    <source>
        <dbReference type="ARBA" id="ARBA00022692"/>
    </source>
</evidence>
<feature type="domain" description="Histidine kinase" evidence="12">
    <location>
        <begin position="267"/>
        <end position="479"/>
    </location>
</feature>
<evidence type="ECO:0000259" key="12">
    <source>
        <dbReference type="PROSITE" id="PS50109"/>
    </source>
</evidence>
<dbReference type="Gene3D" id="3.30.565.10">
    <property type="entry name" value="Histidine kinase-like ATPase, C-terminal domain"/>
    <property type="match status" value="1"/>
</dbReference>
<dbReference type="SUPFAM" id="SSF47384">
    <property type="entry name" value="Homodimeric domain of signal transducing histidine kinase"/>
    <property type="match status" value="1"/>
</dbReference>
<dbReference type="PANTHER" id="PTHR45436">
    <property type="entry name" value="SENSOR HISTIDINE KINASE YKOH"/>
    <property type="match status" value="1"/>
</dbReference>
<dbReference type="RefSeq" id="WP_067474520.1">
    <property type="nucleotide sequence ID" value="NZ_CP015961.1"/>
</dbReference>
<accession>A0A173LL74</accession>
<dbReference type="PROSITE" id="PS50109">
    <property type="entry name" value="HIS_KIN"/>
    <property type="match status" value="1"/>
</dbReference>
<gene>
    <name evidence="14" type="ORF">BJL86_0680</name>
</gene>
<keyword evidence="9" id="KW-0902">Two-component regulatory system</keyword>
<evidence type="ECO:0000259" key="13">
    <source>
        <dbReference type="PROSITE" id="PS50885"/>
    </source>
</evidence>
<dbReference type="InterPro" id="IPR003594">
    <property type="entry name" value="HATPase_dom"/>
</dbReference>
<evidence type="ECO:0000256" key="1">
    <source>
        <dbReference type="ARBA" id="ARBA00000085"/>
    </source>
</evidence>
<reference evidence="14 15" key="1">
    <citation type="submission" date="2016-06" db="EMBL/GenBank/DDBJ databases">
        <title>Complete genome sequence of a saline-alkali tolerant type strain Dietzia timorensis ID05-A0528T.</title>
        <authorList>
            <person name="Wu X."/>
        </authorList>
    </citation>
    <scope>NUCLEOTIDE SEQUENCE [LARGE SCALE GENOMIC DNA]</scope>
    <source>
        <strain evidence="14 15">ID05-A0528</strain>
    </source>
</reference>
<proteinExistence type="predicted"/>
<keyword evidence="6 11" id="KW-0812">Transmembrane</keyword>
<keyword evidence="7 14" id="KW-0418">Kinase</keyword>
<organism evidence="14 15">
    <name type="scientific">Dietzia timorensis</name>
    <dbReference type="NCBI Taxonomy" id="499555"/>
    <lineage>
        <taxon>Bacteria</taxon>
        <taxon>Bacillati</taxon>
        <taxon>Actinomycetota</taxon>
        <taxon>Actinomycetes</taxon>
        <taxon>Mycobacteriales</taxon>
        <taxon>Dietziaceae</taxon>
        <taxon>Dietzia</taxon>
    </lineage>
</organism>
<evidence type="ECO:0000256" key="11">
    <source>
        <dbReference type="SAM" id="Phobius"/>
    </source>
</evidence>
<dbReference type="Gene3D" id="1.10.287.130">
    <property type="match status" value="1"/>
</dbReference>
<dbReference type="CDD" id="cd00082">
    <property type="entry name" value="HisKA"/>
    <property type="match status" value="1"/>
</dbReference>
<feature type="domain" description="HAMP" evidence="13">
    <location>
        <begin position="207"/>
        <end position="259"/>
    </location>
</feature>
<dbReference type="PROSITE" id="PS50885">
    <property type="entry name" value="HAMP"/>
    <property type="match status" value="1"/>
</dbReference>
<dbReference type="GO" id="GO:0000155">
    <property type="term" value="F:phosphorelay sensor kinase activity"/>
    <property type="evidence" value="ECO:0007669"/>
    <property type="project" value="InterPro"/>
</dbReference>
<dbReference type="Pfam" id="PF00672">
    <property type="entry name" value="HAMP"/>
    <property type="match status" value="1"/>
</dbReference>
<evidence type="ECO:0000256" key="7">
    <source>
        <dbReference type="ARBA" id="ARBA00022777"/>
    </source>
</evidence>
<dbReference type="OrthoDB" id="9786919at2"/>
<dbReference type="EC" id="2.7.13.3" evidence="3"/>
<dbReference type="InterPro" id="IPR036890">
    <property type="entry name" value="HATPase_C_sf"/>
</dbReference>
<dbReference type="InterPro" id="IPR005467">
    <property type="entry name" value="His_kinase_dom"/>
</dbReference>
<dbReference type="CDD" id="cd06225">
    <property type="entry name" value="HAMP"/>
    <property type="match status" value="1"/>
</dbReference>
<dbReference type="InterPro" id="IPR036097">
    <property type="entry name" value="HisK_dim/P_sf"/>
</dbReference>
<dbReference type="FunFam" id="1.10.287.130:FF:000001">
    <property type="entry name" value="Two-component sensor histidine kinase"/>
    <property type="match status" value="1"/>
</dbReference>